<proteinExistence type="predicted"/>
<dbReference type="Gene3D" id="3.40.50.10810">
    <property type="entry name" value="Tandem AAA-ATPase domain"/>
    <property type="match status" value="1"/>
</dbReference>
<sequence length="790" mass="88171">MTLYELSSEDEDNATRHSRGNLSRQPGRLSRQLARKPFQPSNESNVQVTNSGYFDKYRFEGAKHLQASDDMHDNDSGKRRREQVQLSDSDGSPVREPKRKAVLGSDTEGETPVLPNRTKSCFTTGLSTEGCESKSRGTTGPAGETVVISDEEEEAECVQEEQEEDDASGVLARCEEMAASIRRQLGDNTIGSDRCCLVESDSGGRGDLLVSHDDVVRACGDLATSLKGYQLAGVNFLMLLKRAQVPGAILADEMGLGKTAQTICFLGLLSELEGDPGPHLVVAPASLLENWRRELRQWCPRLRTALYYGSDRAKIREELRARRLDAGSGPDALPPFHVLLTGYSLFERDSADQKMDREFLRSWSWSHMILDEAHALKNRNSSRTARLRRLSGQCARRIMLTGTPLQNDLGELQGLLELLLPGLFEGQELDLDLEEGREQVVIGRMKAILAPFIMRRLKAEVAKQLTLKTQKIIHVDMEGDQAGLYQSTVDAWCRAARAKAKPAEDAGKLLRRVGSRQVKNVFSELRKIAQHPLLVRRLLGDDDLQAMAEVVHQRGIFGDCSLARILEELQTYSDFDLHNLALEHRPSMNRWVIHEDRLMDSAKFRALQPILEDLRDNGSRPLIFSQWTSCLDLISCLLDQMGLRHVRLDGSTQVEERLELCDEFNDASNGVFAFLLSTRAGGQGLNLTGADTVIIHDVDFNPQIDRQAEDRCHRLGQTRPVTVIRLVTRGTVDEGILKTADRKRALDNAVLSSCTVEVGEEGPTDRKDEGTVQSEIMRRILEQNIADGQE</sequence>
<evidence type="ECO:0000313" key="5">
    <source>
        <dbReference type="EMBL" id="JAC61880.1"/>
    </source>
</evidence>
<dbReference type="InterPro" id="IPR049730">
    <property type="entry name" value="SNF2/RAD54-like_C"/>
</dbReference>
<feature type="region of interest" description="Disordered" evidence="2">
    <location>
        <begin position="1"/>
        <end position="50"/>
    </location>
</feature>
<evidence type="ECO:0000259" key="3">
    <source>
        <dbReference type="PROSITE" id="PS51192"/>
    </source>
</evidence>
<dbReference type="InterPro" id="IPR014001">
    <property type="entry name" value="Helicase_ATP-bd"/>
</dbReference>
<evidence type="ECO:0000256" key="1">
    <source>
        <dbReference type="ARBA" id="ARBA00022801"/>
    </source>
</evidence>
<dbReference type="CDD" id="cd18793">
    <property type="entry name" value="SF2_C_SNF"/>
    <property type="match status" value="1"/>
</dbReference>
<dbReference type="InterPro" id="IPR000330">
    <property type="entry name" value="SNF2_N"/>
</dbReference>
<evidence type="ECO:0000256" key="2">
    <source>
        <dbReference type="SAM" id="MobiDB-lite"/>
    </source>
</evidence>
<dbReference type="InterPro" id="IPR038718">
    <property type="entry name" value="SNF2-like_sf"/>
</dbReference>
<dbReference type="SMART" id="SM00487">
    <property type="entry name" value="DEXDc"/>
    <property type="match status" value="1"/>
</dbReference>
<dbReference type="CDD" id="cd17919">
    <property type="entry name" value="DEXHc_Snf"/>
    <property type="match status" value="1"/>
</dbReference>
<protein>
    <submittedName>
        <fullName evidence="6">SWI/SNF-related matrix-associated actin-dependent regulator of chromatin subfamily A containing DEAD/H box 1</fullName>
    </submittedName>
</protein>
<feature type="region of interest" description="Disordered" evidence="2">
    <location>
        <begin position="64"/>
        <end position="121"/>
    </location>
</feature>
<accession>A0A061SEL1</accession>
<dbReference type="SMART" id="SM00490">
    <property type="entry name" value="HELICc"/>
    <property type="match status" value="1"/>
</dbReference>
<dbReference type="InterPro" id="IPR001650">
    <property type="entry name" value="Helicase_C-like"/>
</dbReference>
<feature type="compositionally biased region" description="Polar residues" evidence="2">
    <location>
        <begin position="39"/>
        <end position="50"/>
    </location>
</feature>
<dbReference type="EMBL" id="GBEZ01025175">
    <property type="protein sequence ID" value="JAC61880.1"/>
    <property type="molecule type" value="Transcribed_RNA"/>
</dbReference>
<gene>
    <name evidence="6" type="primary">SMARCAD1</name>
    <name evidence="5" type="ORF">TSPGSL018_24904</name>
    <name evidence="6" type="ORF">TSPGSL018_8230</name>
</gene>
<dbReference type="GO" id="GO:0005524">
    <property type="term" value="F:ATP binding"/>
    <property type="evidence" value="ECO:0007669"/>
    <property type="project" value="InterPro"/>
</dbReference>
<reference evidence="6" key="1">
    <citation type="submission" date="2014-05" db="EMBL/GenBank/DDBJ databases">
        <title>The transcriptome of the halophilic microalga Tetraselmis sp. GSL018 isolated from the Great Salt Lake, Utah.</title>
        <authorList>
            <person name="Jinkerson R.E."/>
            <person name="D'Adamo S."/>
            <person name="Posewitz M.C."/>
        </authorList>
    </citation>
    <scope>NUCLEOTIDE SEQUENCE</scope>
    <source>
        <strain evidence="6">GSL018</strain>
    </source>
</reference>
<dbReference type="PANTHER" id="PTHR10799">
    <property type="entry name" value="SNF2/RAD54 HELICASE FAMILY"/>
    <property type="match status" value="1"/>
</dbReference>
<dbReference type="Gene3D" id="3.40.50.300">
    <property type="entry name" value="P-loop containing nucleotide triphosphate hydrolases"/>
    <property type="match status" value="1"/>
</dbReference>
<dbReference type="SUPFAM" id="SSF52540">
    <property type="entry name" value="P-loop containing nucleoside triphosphate hydrolases"/>
    <property type="match status" value="2"/>
</dbReference>
<dbReference type="GO" id="GO:0016787">
    <property type="term" value="F:hydrolase activity"/>
    <property type="evidence" value="ECO:0007669"/>
    <property type="project" value="UniProtKB-KW"/>
</dbReference>
<evidence type="ECO:0000259" key="4">
    <source>
        <dbReference type="PROSITE" id="PS51194"/>
    </source>
</evidence>
<dbReference type="Pfam" id="PF00271">
    <property type="entry name" value="Helicase_C"/>
    <property type="match status" value="1"/>
</dbReference>
<dbReference type="AlphaFoldDB" id="A0A061SEL1"/>
<keyword evidence="1" id="KW-0378">Hydrolase</keyword>
<dbReference type="Pfam" id="PF00176">
    <property type="entry name" value="SNF2-rel_dom"/>
    <property type="match status" value="1"/>
</dbReference>
<feature type="compositionally biased region" description="Basic and acidic residues" evidence="2">
    <location>
        <begin position="64"/>
        <end position="77"/>
    </location>
</feature>
<feature type="domain" description="Helicase C-terminal" evidence="4">
    <location>
        <begin position="606"/>
        <end position="762"/>
    </location>
</feature>
<dbReference type="PROSITE" id="PS51192">
    <property type="entry name" value="HELICASE_ATP_BIND_1"/>
    <property type="match status" value="1"/>
</dbReference>
<dbReference type="InterPro" id="IPR027417">
    <property type="entry name" value="P-loop_NTPase"/>
</dbReference>
<dbReference type="PROSITE" id="PS51194">
    <property type="entry name" value="HELICASE_CTER"/>
    <property type="match status" value="1"/>
</dbReference>
<organism evidence="6">
    <name type="scientific">Tetraselmis sp. GSL018</name>
    <dbReference type="NCBI Taxonomy" id="582737"/>
    <lineage>
        <taxon>Eukaryota</taxon>
        <taxon>Viridiplantae</taxon>
        <taxon>Chlorophyta</taxon>
        <taxon>core chlorophytes</taxon>
        <taxon>Chlorodendrophyceae</taxon>
        <taxon>Chlorodendrales</taxon>
        <taxon>Chlorodendraceae</taxon>
        <taxon>Tetraselmis</taxon>
    </lineage>
</organism>
<name>A0A061SEL1_9CHLO</name>
<evidence type="ECO:0000313" key="6">
    <source>
        <dbReference type="EMBL" id="JAC81310.1"/>
    </source>
</evidence>
<feature type="domain" description="Helicase ATP-binding" evidence="3">
    <location>
        <begin position="239"/>
        <end position="422"/>
    </location>
</feature>
<dbReference type="EMBL" id="GBEZ01003859">
    <property type="protein sequence ID" value="JAC81310.1"/>
    <property type="molecule type" value="Transcribed_RNA"/>
</dbReference>